<dbReference type="GO" id="GO:0009306">
    <property type="term" value="P:protein secretion"/>
    <property type="evidence" value="ECO:0007669"/>
    <property type="project" value="TreeGrafter"/>
</dbReference>
<evidence type="ECO:0000259" key="3">
    <source>
        <dbReference type="Pfam" id="PF10363"/>
    </source>
</evidence>
<comment type="similarity">
    <text evidence="1">Belongs to the Tango6 family.</text>
</comment>
<evidence type="ECO:0000256" key="1">
    <source>
        <dbReference type="ARBA" id="ARBA00005724"/>
    </source>
</evidence>
<gene>
    <name evidence="4" type="ORF">CC80DRAFT_146468</name>
</gene>
<evidence type="ECO:0000313" key="4">
    <source>
        <dbReference type="EMBL" id="KAF1953330.1"/>
    </source>
</evidence>
<dbReference type="Pfam" id="PF10304">
    <property type="entry name" value="RTP1_C2"/>
    <property type="match status" value="1"/>
</dbReference>
<feature type="domain" description="RNA polymerase II assembly factor Rtp1 C-terminal" evidence="2">
    <location>
        <begin position="986"/>
        <end position="1016"/>
    </location>
</feature>
<dbReference type="Pfam" id="PF10363">
    <property type="entry name" value="RTP1_C1"/>
    <property type="match status" value="1"/>
</dbReference>
<protein>
    <submittedName>
        <fullName evidence="4">Uncharacterized protein</fullName>
    </submittedName>
</protein>
<dbReference type="InterPro" id="IPR019451">
    <property type="entry name" value="Rtp1_C1"/>
</dbReference>
<organism evidence="4 5">
    <name type="scientific">Byssothecium circinans</name>
    <dbReference type="NCBI Taxonomy" id="147558"/>
    <lineage>
        <taxon>Eukaryota</taxon>
        <taxon>Fungi</taxon>
        <taxon>Dikarya</taxon>
        <taxon>Ascomycota</taxon>
        <taxon>Pezizomycotina</taxon>
        <taxon>Dothideomycetes</taxon>
        <taxon>Pleosporomycetidae</taxon>
        <taxon>Pleosporales</taxon>
        <taxon>Massarineae</taxon>
        <taxon>Massarinaceae</taxon>
        <taxon>Byssothecium</taxon>
    </lineage>
</organism>
<feature type="domain" description="RNA polymerase II assembly factor Rtp1 C-terminal" evidence="3">
    <location>
        <begin position="685"/>
        <end position="801"/>
    </location>
</feature>
<name>A0A6A5TN05_9PLEO</name>
<dbReference type="InterPro" id="IPR019414">
    <property type="entry name" value="Rtp1_C2"/>
</dbReference>
<dbReference type="AlphaFoldDB" id="A0A6A5TN05"/>
<dbReference type="InterPro" id="IPR039600">
    <property type="entry name" value="TANGO6/Rtp1"/>
</dbReference>
<dbReference type="Proteomes" id="UP000800035">
    <property type="component" value="Unassembled WGS sequence"/>
</dbReference>
<dbReference type="EMBL" id="ML977004">
    <property type="protein sequence ID" value="KAF1953330.1"/>
    <property type="molecule type" value="Genomic_DNA"/>
</dbReference>
<reference evidence="4" key="1">
    <citation type="journal article" date="2020" name="Stud. Mycol.">
        <title>101 Dothideomycetes genomes: a test case for predicting lifestyles and emergence of pathogens.</title>
        <authorList>
            <person name="Haridas S."/>
            <person name="Albert R."/>
            <person name="Binder M."/>
            <person name="Bloem J."/>
            <person name="Labutti K."/>
            <person name="Salamov A."/>
            <person name="Andreopoulos B."/>
            <person name="Baker S."/>
            <person name="Barry K."/>
            <person name="Bills G."/>
            <person name="Bluhm B."/>
            <person name="Cannon C."/>
            <person name="Castanera R."/>
            <person name="Culley D."/>
            <person name="Daum C."/>
            <person name="Ezra D."/>
            <person name="Gonzalez J."/>
            <person name="Henrissat B."/>
            <person name="Kuo A."/>
            <person name="Liang C."/>
            <person name="Lipzen A."/>
            <person name="Lutzoni F."/>
            <person name="Magnuson J."/>
            <person name="Mondo S."/>
            <person name="Nolan M."/>
            <person name="Ohm R."/>
            <person name="Pangilinan J."/>
            <person name="Park H.-J."/>
            <person name="Ramirez L."/>
            <person name="Alfaro M."/>
            <person name="Sun H."/>
            <person name="Tritt A."/>
            <person name="Yoshinaga Y."/>
            <person name="Zwiers L.-H."/>
            <person name="Turgeon B."/>
            <person name="Goodwin S."/>
            <person name="Spatafora J."/>
            <person name="Crous P."/>
            <person name="Grigoriev I."/>
        </authorList>
    </citation>
    <scope>NUCLEOTIDE SEQUENCE</scope>
    <source>
        <strain evidence="4">CBS 675.92</strain>
    </source>
</reference>
<dbReference type="PANTHER" id="PTHR20959:SF1">
    <property type="entry name" value="TRANSPORT AND GOLGI ORGANIZATION PROTEIN 6 HOMOLOG"/>
    <property type="match status" value="1"/>
</dbReference>
<evidence type="ECO:0000259" key="2">
    <source>
        <dbReference type="Pfam" id="PF10304"/>
    </source>
</evidence>
<dbReference type="PANTHER" id="PTHR20959">
    <property type="entry name" value="TRANSPORT AND GOLGI ORGANIZATION PROTEIN 6 FAMILY MEMBER"/>
    <property type="match status" value="1"/>
</dbReference>
<proteinExistence type="inferred from homology"/>
<dbReference type="SUPFAM" id="SSF48371">
    <property type="entry name" value="ARM repeat"/>
    <property type="match status" value="1"/>
</dbReference>
<accession>A0A6A5TN05</accession>
<keyword evidence="5" id="KW-1185">Reference proteome</keyword>
<dbReference type="OrthoDB" id="39591at2759"/>
<sequence length="1067" mass="116230">MGAVEDAVDATAHFIGPFIGKGSRKEGDGEYDAQLVETALSHLQAINAAEQAADPNAPYDGSLVGVVYGLLDLITSVGILPHLSPGVIFTQRPQSVLVATISMRPVRDETTLSNVIKVLLPILEQNGTGVQPLLSQRALPDVISALAELSFSPQTSEEVHRVYAPLYHRIISAAPTSRILPILTSLIQHDVPSWWRSRLSKELALVPLRPHGVRHTIEFLSLSYLSKNSQVPQDASGPQAQIPLPLEAITQASRLLSSIPSDMTQDEWFTKLAPQLLVLLDGLEGKELSRAAGQIIAGGILNKKSTGGPKAVGWELFARPLQKVIHPDVSDEPLPKGSVADQVLVNEQDLCISLRRLATIASSYSHAGLLKRLIGPLLLSLWGLLSYASSRPSLNKEWFELCHAILLRYLTFACESPRIDSIANNLFWDGEMSWTFGPGSQGGIEIRKRSQSEIVLPAMDGIISRMASLDDRIRLFVSLLSEANIDDQVAGTIFLQTTKKWLSPSQGSKPALTNDADTDPLQALTNAKLSEALATKFKEKFVRSPQHIIELMGQLLESYVTEHKSRLKKLASTKKPSRATLGSLLPPSSGVSGGENESDDLATFALSILSTLVSSPGFQRAPKLTSLLDSILPSLQYLTQPHTSLPIEAQLINAAANIIQLIQPASVSTSTSSADPLSQHRETMKAALKDLTSPEPPHRAWSLSTLRKLINNPTAFPVIDVPSLTHALLSASIADPETYVHTAAIPVLNDLATRSPNPTVRIIVDAFTDIDERSLRLKKEKEIEKALDFRLRVGEIINNLVLDDAFWISSTTASSRYSSLKKILEATLSLASRRGSRKQNLAARNQRVAAELKIQEEGEAAWGGPIPNLLDPDADNATEQAERDALLKIVQGWEDTGIEEDVRIRASALSVLGSVFEKRLEMLKQIEVDAGLQMVLLVLTMETDEVKGLLRRAAVLVFMGLLKGMDALLEEGKESVAGLGAKQMDEVTRVMQWLCSEDVDGLVRDHAGSVIEGLENWKMKKLYRIRDEGVRLGPNLGLEGELRGLDVKPLVNSGHGKQSGMIVVEIE</sequence>
<dbReference type="InterPro" id="IPR016024">
    <property type="entry name" value="ARM-type_fold"/>
</dbReference>
<evidence type="ECO:0000313" key="5">
    <source>
        <dbReference type="Proteomes" id="UP000800035"/>
    </source>
</evidence>